<keyword evidence="10" id="KW-0677">Repeat</keyword>
<dbReference type="GO" id="GO:0043023">
    <property type="term" value="F:ribosomal large subunit binding"/>
    <property type="evidence" value="ECO:0007669"/>
    <property type="project" value="TreeGrafter"/>
</dbReference>
<dbReference type="GO" id="GO:1990112">
    <property type="term" value="C:RQC complex"/>
    <property type="evidence" value="ECO:0007669"/>
    <property type="project" value="UniProtKB-UniRule"/>
</dbReference>
<dbReference type="GO" id="GO:0061630">
    <property type="term" value="F:ubiquitin protein ligase activity"/>
    <property type="evidence" value="ECO:0007669"/>
    <property type="project" value="UniProtKB-UniRule"/>
</dbReference>
<keyword evidence="20" id="KW-1185">Reference proteome</keyword>
<comment type="pathway">
    <text evidence="3 16">Protein modification; protein ubiquitination.</text>
</comment>
<dbReference type="InterPro" id="IPR054477">
    <property type="entry name" value="LTN1_E3_ligase_6th"/>
</dbReference>
<organism evidence="19 20">
    <name type="scientific">Botryosphaeria dothidea</name>
    <dbReference type="NCBI Taxonomy" id="55169"/>
    <lineage>
        <taxon>Eukaryota</taxon>
        <taxon>Fungi</taxon>
        <taxon>Dikarya</taxon>
        <taxon>Ascomycota</taxon>
        <taxon>Pezizomycotina</taxon>
        <taxon>Dothideomycetes</taxon>
        <taxon>Dothideomycetes incertae sedis</taxon>
        <taxon>Botryosphaeriales</taxon>
        <taxon>Botryosphaeriaceae</taxon>
        <taxon>Botryosphaeria</taxon>
    </lineage>
</organism>
<dbReference type="FunFam" id="3.30.40.10:FF:000038">
    <property type="entry name" value="E3 ubiquitin-protein ligase listerin"/>
    <property type="match status" value="1"/>
</dbReference>
<sequence>MSKKARSQANSSRAATGAFGGGGGGGFGFGSGASFSAFGASASPLSYVSEPPDLSSISDANTVVAFKNLSKKDSTTKAKALEDLQSTVTSSGTPVENAVLEAWVQIYPRTSIDAARRVRQLAHTVQGQIAAACGKRIAKHMPKVVGAWLAGLYDNDKSVSLAAQASFKAVFSTPEKMHNIHKAFQQQILEYCRNVIDKETPSTLSDERNTSPDDAEAKYSRVIASSIAVISSLLTDLSAEELAKEQSSYKEAIQDSRLWNFSSYSDPAVRRSIHRLLRTCMAKERDAVSGNLSTISKSYLANAMNSDQTLSAYEFSETLVALTKIFPTVWTEHYTSKKTPVAKRLRQFLKRGSQAGPREYWENVSRIVSGLPKEILPCDSAETVEMLNAARSGIISKDEPRSNLGAAYTAYFNITATLSATFPEEEQKKLLSEMVLPLILQYIKPSQETATWGVPAPQATNLISQALAIPAMPLVLEAEWERITNVLVEDMKTSLPAQSKDHEASQSQVNDEGQRWAAVASKLLEKEPPQATRERLASSSSQVLVETIELLKSRNGKPFGAAGVIEAMLRSFKTFLFEDTQCADLLTSFITNDLPSLFLSPASPKLASILRAYNDRPGFEGAWKATLKSCVDESDPQAQLTALAQLLSAMDAQGQIAVSDSELQAFLLERFRLSIQGEADWTFPNQVLKQQSVLSDDTVEGVLSDLTQSLSISGQAQNALQGLSNIVQRSPDLVKKFVPTPRGSTLLQKLVSITENPNDEIAEQASSLETRIKSTLSDSSSKSALQSSIFDVISRGLVEAASDSVSPSTLVELTKDLFNDSDTESLELLQNLLPTLDSWEAALEPFLKTPPHPTFSITNPLGGGVYLVGQEFQPAKVSRDSEGFSPALRMAAYTARLLTKFPILEKLPKERRAQLFEQLLLTVQLTNDNISRATANDVFNVYTSHTENDAVEVVADVQALLADWISKSGAWWTGDLESEYSFVREALERLRESSRGVSSKAFYNARAYASTISELIETHGWPSKETPKMEESLNEIRKSKDIFLVAAFLYGHSTPLTAHGSSSRMCNELIAQLTGHNITQDVQGGLIQLVLLNVIVANQDDISDTIAKQRLIFFVKHVSEWLELQDDDAIPLSVKAEVYRGFSLLLPVMKGIYGEHWENILNSLTGFWSSASAFKDQGVGYEAAIPCIHASLKLYATLKVLQADEDPNEDLVEIWNSSQPAISKGLIELLKQSEGLDDYNHQPLKIVNELLSRYISSISVAQLENTEELFPLLVTESSSVQQAAFDILHKQIPAAQEEISINAALEKTTAQLPDELLSLVLEPPSKEIMGRWDFNRTMPLSLRGYLFSWLLIFDHFTNSSYKVKTDYIEHLQKEGHVPQLLDFLAEFLGHTKGKPIDISKFDITQYDPHATDSPITDARYLAAHLYFLTLQHLPSLSKSWWIDCKSRQTVLAVEIWTERFISPHIVSAALSAVSDWANSVDNAASDEALTIKVNQRGKEITAGYEVDEQFMTIVIRLPPTYPLAPVLVEGVNRVAVSEQKWQAWLRNCQGVVTFSNGNLVDGLISWRRNVVGALKGQTECAICYSIISADKQLPSKRCSTCKNLFHTSCLYKWFKSSNASSCPLCRNPFNYG</sequence>
<dbReference type="InterPro" id="IPR011989">
    <property type="entry name" value="ARM-like"/>
</dbReference>
<keyword evidence="7" id="KW-0963">Cytoplasm</keyword>
<feature type="region of interest" description="Disordered" evidence="17">
    <location>
        <begin position="1"/>
        <end position="22"/>
    </location>
</feature>
<comment type="caution">
    <text evidence="19">The sequence shown here is derived from an EMBL/GenBank/DDBJ whole genome shotgun (WGS) entry which is preliminary data.</text>
</comment>
<dbReference type="SUPFAM" id="SSF57850">
    <property type="entry name" value="RING/U-box"/>
    <property type="match status" value="1"/>
</dbReference>
<dbReference type="EC" id="2.3.2.27" evidence="5 16"/>
<evidence type="ECO:0000256" key="17">
    <source>
        <dbReference type="SAM" id="MobiDB-lite"/>
    </source>
</evidence>
<dbReference type="Pfam" id="PF22999">
    <property type="entry name" value="LTN1_E3_ligase_6th"/>
    <property type="match status" value="1"/>
</dbReference>
<evidence type="ECO:0000313" key="19">
    <source>
        <dbReference type="EMBL" id="KAF4300765.1"/>
    </source>
</evidence>
<dbReference type="Pfam" id="PF22958">
    <property type="entry name" value="Ltn1_1st"/>
    <property type="match status" value="1"/>
</dbReference>
<dbReference type="InterPro" id="IPR016024">
    <property type="entry name" value="ARM-type_fold"/>
</dbReference>
<comment type="function">
    <text evidence="14">E3 ubiquitin-protein ligase component of the ribosome quality control complex (RQC), a ribosome-associated complex that mediates ubiquitination and extraction of incompletely synthesized nascent chains for proteasomal degradation. Mediates ubiquitination of proteins derived from mRNAs lacking stop codons (non-stop proteins) and other translation arrest products induced by poly-lysine sequences and tandem rare codons. Ubiquitination leads to CDC48 recruitment for extraction and degradation of the incomplete translation product. May indirectly play a role in chromatin function and transcription.</text>
</comment>
<dbReference type="SMART" id="SM01197">
    <property type="entry name" value="FANCL_C"/>
    <property type="match status" value="1"/>
</dbReference>
<evidence type="ECO:0000256" key="4">
    <source>
        <dbReference type="ARBA" id="ARBA00007997"/>
    </source>
</evidence>
<dbReference type="GO" id="GO:0072344">
    <property type="term" value="P:rescue of stalled ribosome"/>
    <property type="evidence" value="ECO:0007669"/>
    <property type="project" value="UniProtKB-UniRule"/>
</dbReference>
<keyword evidence="12 16" id="KW-0833">Ubl conjugation pathway</keyword>
<dbReference type="GO" id="GO:1990116">
    <property type="term" value="P:ribosome-associated ubiquitin-dependent protein catabolic process"/>
    <property type="evidence" value="ECO:0007669"/>
    <property type="project" value="UniProtKB-UniRule"/>
</dbReference>
<dbReference type="EMBL" id="WWBZ02000082">
    <property type="protein sequence ID" value="KAF4300765.1"/>
    <property type="molecule type" value="Genomic_DNA"/>
</dbReference>
<keyword evidence="9 16" id="KW-0479">Metal-binding</keyword>
<evidence type="ECO:0000256" key="13">
    <source>
        <dbReference type="ARBA" id="ARBA00022833"/>
    </source>
</evidence>
<reference evidence="19" key="1">
    <citation type="submission" date="2020-04" db="EMBL/GenBank/DDBJ databases">
        <title>Genome Assembly and Annotation of Botryosphaeria dothidea sdau 11-99, a Latent Pathogen of Apple Fruit Ring Rot in China.</title>
        <authorList>
            <person name="Yu C."/>
            <person name="Diao Y."/>
            <person name="Lu Q."/>
            <person name="Zhao J."/>
            <person name="Cui S."/>
            <person name="Peng C."/>
            <person name="He B."/>
            <person name="Liu H."/>
        </authorList>
    </citation>
    <scope>NUCLEOTIDE SEQUENCE [LARGE SCALE GENOMIC DNA]</scope>
    <source>
        <strain evidence="19">Sdau11-99</strain>
    </source>
</reference>
<evidence type="ECO:0000256" key="6">
    <source>
        <dbReference type="ARBA" id="ARBA00017157"/>
    </source>
</evidence>
<evidence type="ECO:0000256" key="2">
    <source>
        <dbReference type="ARBA" id="ARBA00004514"/>
    </source>
</evidence>
<comment type="catalytic activity">
    <reaction evidence="1 16">
        <text>S-ubiquitinyl-[E2 ubiquitin-conjugating enzyme]-L-cysteine + [acceptor protein]-L-lysine = [E2 ubiquitin-conjugating enzyme]-L-cysteine + N(6)-ubiquitinyl-[acceptor protein]-L-lysine.</text>
        <dbReference type="EC" id="2.3.2.27"/>
    </reaction>
</comment>
<dbReference type="InterPro" id="IPR013083">
    <property type="entry name" value="Znf_RING/FYVE/PHD"/>
</dbReference>
<name>A0A8H4IGX3_9PEZI</name>
<proteinExistence type="inferred from homology"/>
<dbReference type="InterPro" id="IPR039804">
    <property type="entry name" value="RING-CH-C4HC3_LTN1"/>
</dbReference>
<evidence type="ECO:0000256" key="8">
    <source>
        <dbReference type="ARBA" id="ARBA00022679"/>
    </source>
</evidence>
<dbReference type="SUPFAM" id="SSF48371">
    <property type="entry name" value="ARM repeat"/>
    <property type="match status" value="2"/>
</dbReference>
<feature type="domain" description="RING-type" evidence="18">
    <location>
        <begin position="1580"/>
        <end position="1626"/>
    </location>
</feature>
<dbReference type="Pfam" id="PF23009">
    <property type="entry name" value="UBC_like"/>
    <property type="match status" value="1"/>
</dbReference>
<dbReference type="PANTHER" id="PTHR12389:SF0">
    <property type="entry name" value="E3 UBIQUITIN-PROTEIN LIGASE LISTERIN"/>
    <property type="match status" value="1"/>
</dbReference>
<evidence type="ECO:0000259" key="18">
    <source>
        <dbReference type="PROSITE" id="PS50089"/>
    </source>
</evidence>
<accession>A0A8H4IGX3</accession>
<dbReference type="PROSITE" id="PS50089">
    <property type="entry name" value="ZF_RING_2"/>
    <property type="match status" value="1"/>
</dbReference>
<gene>
    <name evidence="19" type="ORF">GTA08_BOTSDO10543</name>
</gene>
<comment type="similarity">
    <text evidence="4 16">Belongs to the LTN1 family.</text>
</comment>
<dbReference type="Pfam" id="PF13639">
    <property type="entry name" value="zf-RING_2"/>
    <property type="match status" value="1"/>
</dbReference>
<keyword evidence="11 15" id="KW-0863">Zinc-finger</keyword>
<comment type="function">
    <text evidence="16">E3 ubiquitin-protein ligase. Component of the ribosome quality control complex (RQC), a ribosome-associated complex that mediates ubiquitination and extraction of incompletely synthesized nascent chains for proteasomal degradation.</text>
</comment>
<dbReference type="CDD" id="cd16491">
    <property type="entry name" value="RING-CH-C4HC3_LTN1"/>
    <property type="match status" value="1"/>
</dbReference>
<dbReference type="GO" id="GO:0005829">
    <property type="term" value="C:cytosol"/>
    <property type="evidence" value="ECO:0007669"/>
    <property type="project" value="UniProtKB-SubCell"/>
</dbReference>
<dbReference type="UniPathway" id="UPA00143"/>
<dbReference type="GO" id="GO:0008270">
    <property type="term" value="F:zinc ion binding"/>
    <property type="evidence" value="ECO:0007669"/>
    <property type="project" value="UniProtKB-KW"/>
</dbReference>
<keyword evidence="13 16" id="KW-0862">Zinc</keyword>
<evidence type="ECO:0000256" key="10">
    <source>
        <dbReference type="ARBA" id="ARBA00022737"/>
    </source>
</evidence>
<evidence type="ECO:0000256" key="15">
    <source>
        <dbReference type="PROSITE-ProRule" id="PRU00175"/>
    </source>
</evidence>
<protein>
    <recommendedName>
        <fullName evidence="6 16">E3 ubiquitin-protein ligase listerin</fullName>
        <ecNumber evidence="5 16">2.3.2.27</ecNumber>
    </recommendedName>
    <alternativeName>
        <fullName evidence="16">RING-type E3 ubiquitin transferase listerin</fullName>
    </alternativeName>
</protein>
<comment type="subunit">
    <text evidence="16">Component of the ribosome quality control complex (RQC).</text>
</comment>
<evidence type="ECO:0000256" key="9">
    <source>
        <dbReference type="ARBA" id="ARBA00022723"/>
    </source>
</evidence>
<evidence type="ECO:0000256" key="14">
    <source>
        <dbReference type="ARBA" id="ARBA00055150"/>
    </source>
</evidence>
<dbReference type="SMART" id="SM00744">
    <property type="entry name" value="RINGv"/>
    <property type="match status" value="1"/>
</dbReference>
<dbReference type="Proteomes" id="UP000572817">
    <property type="component" value="Unassembled WGS sequence"/>
</dbReference>
<evidence type="ECO:0000256" key="7">
    <source>
        <dbReference type="ARBA" id="ARBA00022490"/>
    </source>
</evidence>
<evidence type="ECO:0000313" key="20">
    <source>
        <dbReference type="Proteomes" id="UP000572817"/>
    </source>
</evidence>
<evidence type="ECO:0000256" key="5">
    <source>
        <dbReference type="ARBA" id="ARBA00012483"/>
    </source>
</evidence>
<dbReference type="OrthoDB" id="6108at2759"/>
<dbReference type="PANTHER" id="PTHR12389">
    <property type="entry name" value="ZINC FINGER PROTEIN 294"/>
    <property type="match status" value="1"/>
</dbReference>
<dbReference type="InterPro" id="IPR001841">
    <property type="entry name" value="Znf_RING"/>
</dbReference>
<dbReference type="Gene3D" id="1.25.10.10">
    <property type="entry name" value="Leucine-rich Repeat Variant"/>
    <property type="match status" value="1"/>
</dbReference>
<dbReference type="InterPro" id="IPR054478">
    <property type="entry name" value="LTN1_UBC"/>
</dbReference>
<evidence type="ECO:0000256" key="3">
    <source>
        <dbReference type="ARBA" id="ARBA00004906"/>
    </source>
</evidence>
<dbReference type="Gene3D" id="3.30.40.10">
    <property type="entry name" value="Zinc/RING finger domain, C3HC4 (zinc finger)"/>
    <property type="match status" value="1"/>
</dbReference>
<evidence type="ECO:0000256" key="12">
    <source>
        <dbReference type="ARBA" id="ARBA00022786"/>
    </source>
</evidence>
<evidence type="ECO:0000256" key="11">
    <source>
        <dbReference type="ARBA" id="ARBA00022771"/>
    </source>
</evidence>
<dbReference type="GO" id="GO:0016567">
    <property type="term" value="P:protein ubiquitination"/>
    <property type="evidence" value="ECO:0007669"/>
    <property type="project" value="UniProtKB-UniPathway"/>
</dbReference>
<dbReference type="InterPro" id="IPR039795">
    <property type="entry name" value="LTN1/Rkr1"/>
</dbReference>
<dbReference type="SMART" id="SM00184">
    <property type="entry name" value="RING"/>
    <property type="match status" value="1"/>
</dbReference>
<comment type="subcellular location">
    <subcellularLocation>
        <location evidence="2">Cytoplasm</location>
        <location evidence="2">Cytosol</location>
    </subcellularLocation>
</comment>
<evidence type="ECO:0000256" key="16">
    <source>
        <dbReference type="RuleBase" id="RU367090"/>
    </source>
</evidence>
<dbReference type="InterPro" id="IPR054476">
    <property type="entry name" value="Ltn1_N"/>
</dbReference>
<keyword evidence="8 16" id="KW-0808">Transferase</keyword>
<dbReference type="InterPro" id="IPR011016">
    <property type="entry name" value="Znf_RING-CH"/>
</dbReference>
<evidence type="ECO:0000256" key="1">
    <source>
        <dbReference type="ARBA" id="ARBA00000900"/>
    </source>
</evidence>